<dbReference type="Gene3D" id="1.10.287.950">
    <property type="entry name" value="Methyl-accepting chemotaxis protein"/>
    <property type="match status" value="1"/>
</dbReference>
<comment type="caution">
    <text evidence="4">The sequence shown here is derived from an EMBL/GenBank/DDBJ whole genome shotgun (WGS) entry which is preliminary data.</text>
</comment>
<keyword evidence="1 2" id="KW-0807">Transducer</keyword>
<dbReference type="PANTHER" id="PTHR32089:SF112">
    <property type="entry name" value="LYSOZYME-LIKE PROTEIN-RELATED"/>
    <property type="match status" value="1"/>
</dbReference>
<organism evidence="4 5">
    <name type="scientific">Planobispora siamensis</name>
    <dbReference type="NCBI Taxonomy" id="936338"/>
    <lineage>
        <taxon>Bacteria</taxon>
        <taxon>Bacillati</taxon>
        <taxon>Actinomycetota</taxon>
        <taxon>Actinomycetes</taxon>
        <taxon>Streptosporangiales</taxon>
        <taxon>Streptosporangiaceae</taxon>
        <taxon>Planobispora</taxon>
    </lineage>
</organism>
<sequence>MFGLSRQRATRPLPPVPRDVEALEQLLADMEAATDESSMLRIAVESLVRSAGFDYGAAWVPDGQAGLRRCMALGPLAASLEKATSDHRTTATGPVAEVMRSRRPFVVNELESCGDEHAAAAVRHGMKAALYLPVTEAERVVAVLMYLHSQHVHIDEGRMGKLVAISRIANQARQRAIAVAALRQEADDRLAVTTVVSKVGQALTADAALRTALESVRTAFGWQYGSYWQIDPVERVLRFGVESGSAGQEFREVTLAATFAEGVGLSGRAWRSRDLVFVPDLAEVTDCVRAPAARRAGVRSGVCFPIMDGDRVVGTMDFFTTERIELSPSRASALRNVQQLVSQRLSVLRRADDDEAKARALLDTVERLRAASQDAAAVAREAATRSETTTGEVDSLGAASAAIGDIIKIISGIAEQTNLLALNATIEAARAGESGKGFAVVAGEVKELARETAEATGKVAEQIAGIQASARSVAAGIHTTGEIIGRMDAVQVRIGEVLEEQADMARAFDRGLQRGIERG</sequence>
<evidence type="ECO:0000256" key="1">
    <source>
        <dbReference type="ARBA" id="ARBA00023224"/>
    </source>
</evidence>
<dbReference type="SUPFAM" id="SSF58104">
    <property type="entry name" value="Methyl-accepting chemotaxis protein (MCP) signaling domain"/>
    <property type="match status" value="1"/>
</dbReference>
<dbReference type="EMBL" id="BOOJ01000064">
    <property type="protein sequence ID" value="GIH96284.1"/>
    <property type="molecule type" value="Genomic_DNA"/>
</dbReference>
<gene>
    <name evidence="4" type="ORF">Psi01_69140</name>
</gene>
<protein>
    <recommendedName>
        <fullName evidence="3">Methyl-accepting transducer domain-containing protein</fullName>
    </recommendedName>
</protein>
<evidence type="ECO:0000259" key="3">
    <source>
        <dbReference type="PROSITE" id="PS50111"/>
    </source>
</evidence>
<dbReference type="GO" id="GO:0016020">
    <property type="term" value="C:membrane"/>
    <property type="evidence" value="ECO:0007669"/>
    <property type="project" value="InterPro"/>
</dbReference>
<evidence type="ECO:0000313" key="5">
    <source>
        <dbReference type="Proteomes" id="UP000619788"/>
    </source>
</evidence>
<dbReference type="InterPro" id="IPR029016">
    <property type="entry name" value="GAF-like_dom_sf"/>
</dbReference>
<dbReference type="Proteomes" id="UP000619788">
    <property type="component" value="Unassembled WGS sequence"/>
</dbReference>
<feature type="domain" description="Methyl-accepting transducer" evidence="3">
    <location>
        <begin position="356"/>
        <end position="519"/>
    </location>
</feature>
<dbReference type="InterPro" id="IPR003018">
    <property type="entry name" value="GAF"/>
</dbReference>
<dbReference type="SMART" id="SM00283">
    <property type="entry name" value="MA"/>
    <property type="match status" value="1"/>
</dbReference>
<dbReference type="RefSeq" id="WP_377240101.1">
    <property type="nucleotide sequence ID" value="NZ_JBHLZR010000107.1"/>
</dbReference>
<dbReference type="GO" id="GO:0007165">
    <property type="term" value="P:signal transduction"/>
    <property type="evidence" value="ECO:0007669"/>
    <property type="project" value="UniProtKB-KW"/>
</dbReference>
<dbReference type="InterPro" id="IPR004089">
    <property type="entry name" value="MCPsignal_dom"/>
</dbReference>
<dbReference type="SUPFAM" id="SSF55781">
    <property type="entry name" value="GAF domain-like"/>
    <property type="match status" value="2"/>
</dbReference>
<dbReference type="PANTHER" id="PTHR32089">
    <property type="entry name" value="METHYL-ACCEPTING CHEMOTAXIS PROTEIN MCPB"/>
    <property type="match status" value="1"/>
</dbReference>
<dbReference type="PROSITE" id="PS50111">
    <property type="entry name" value="CHEMOTAXIS_TRANSDUC_2"/>
    <property type="match status" value="1"/>
</dbReference>
<reference evidence="4 5" key="1">
    <citation type="submission" date="2021-01" db="EMBL/GenBank/DDBJ databases">
        <title>Whole genome shotgun sequence of Planobispora siamensis NBRC 107568.</title>
        <authorList>
            <person name="Komaki H."/>
            <person name="Tamura T."/>
        </authorList>
    </citation>
    <scope>NUCLEOTIDE SEQUENCE [LARGE SCALE GENOMIC DNA]</scope>
    <source>
        <strain evidence="4 5">NBRC 107568</strain>
    </source>
</reference>
<evidence type="ECO:0000313" key="4">
    <source>
        <dbReference type="EMBL" id="GIH96284.1"/>
    </source>
</evidence>
<dbReference type="Pfam" id="PF00015">
    <property type="entry name" value="MCPsignal"/>
    <property type="match status" value="1"/>
</dbReference>
<dbReference type="AlphaFoldDB" id="A0A8J3SN53"/>
<evidence type="ECO:0000256" key="2">
    <source>
        <dbReference type="PROSITE-ProRule" id="PRU00284"/>
    </source>
</evidence>
<dbReference type="SMART" id="SM00065">
    <property type="entry name" value="GAF"/>
    <property type="match status" value="2"/>
</dbReference>
<proteinExistence type="predicted"/>
<dbReference type="Pfam" id="PF13185">
    <property type="entry name" value="GAF_2"/>
    <property type="match status" value="2"/>
</dbReference>
<keyword evidence="5" id="KW-1185">Reference proteome</keyword>
<name>A0A8J3SN53_9ACTN</name>
<dbReference type="Gene3D" id="3.30.450.40">
    <property type="match status" value="2"/>
</dbReference>
<accession>A0A8J3SN53</accession>